<feature type="compositionally biased region" description="Basic and acidic residues" evidence="1">
    <location>
        <begin position="74"/>
        <end position="98"/>
    </location>
</feature>
<dbReference type="Proteomes" id="UP001283361">
    <property type="component" value="Unassembled WGS sequence"/>
</dbReference>
<evidence type="ECO:0000313" key="3">
    <source>
        <dbReference type="Proteomes" id="UP001283361"/>
    </source>
</evidence>
<gene>
    <name evidence="2" type="ORF">RRG08_048981</name>
</gene>
<evidence type="ECO:0000313" key="2">
    <source>
        <dbReference type="EMBL" id="KAK3740739.1"/>
    </source>
</evidence>
<reference evidence="2" key="1">
    <citation type="journal article" date="2023" name="G3 (Bethesda)">
        <title>A reference genome for the long-term kleptoplast-retaining sea slug Elysia crispata morphotype clarki.</title>
        <authorList>
            <person name="Eastman K.E."/>
            <person name="Pendleton A.L."/>
            <person name="Shaikh M.A."/>
            <person name="Suttiyut T."/>
            <person name="Ogas R."/>
            <person name="Tomko P."/>
            <person name="Gavelis G."/>
            <person name="Widhalm J.R."/>
            <person name="Wisecaver J.H."/>
        </authorList>
    </citation>
    <scope>NUCLEOTIDE SEQUENCE</scope>
    <source>
        <strain evidence="2">ECLA1</strain>
    </source>
</reference>
<feature type="compositionally biased region" description="Acidic residues" evidence="1">
    <location>
        <begin position="108"/>
        <end position="118"/>
    </location>
</feature>
<feature type="region of interest" description="Disordered" evidence="1">
    <location>
        <begin position="74"/>
        <end position="128"/>
    </location>
</feature>
<sequence length="156" mass="17486">MPLSAPRSPATLIGRWADFHHVQVTCSSAPAFASIKRRFGELGQRVARLSPLVGKKGVRVPFPVDLEVKKKYSHRYHIEEGEQNNREQSRDLMHDRLSLDNGDFGSYSDDDDDDDDDDDKKNIDDVDNDEILSGQIAKHGKPLKFSLCPAGSTSDY</sequence>
<dbReference type="AlphaFoldDB" id="A0AAE0YD67"/>
<proteinExistence type="predicted"/>
<dbReference type="EMBL" id="JAWDGP010006462">
    <property type="protein sequence ID" value="KAK3740739.1"/>
    <property type="molecule type" value="Genomic_DNA"/>
</dbReference>
<organism evidence="2 3">
    <name type="scientific">Elysia crispata</name>
    <name type="common">lettuce slug</name>
    <dbReference type="NCBI Taxonomy" id="231223"/>
    <lineage>
        <taxon>Eukaryota</taxon>
        <taxon>Metazoa</taxon>
        <taxon>Spiralia</taxon>
        <taxon>Lophotrochozoa</taxon>
        <taxon>Mollusca</taxon>
        <taxon>Gastropoda</taxon>
        <taxon>Heterobranchia</taxon>
        <taxon>Euthyneura</taxon>
        <taxon>Panpulmonata</taxon>
        <taxon>Sacoglossa</taxon>
        <taxon>Placobranchoidea</taxon>
        <taxon>Plakobranchidae</taxon>
        <taxon>Elysia</taxon>
    </lineage>
</organism>
<accession>A0AAE0YD67</accession>
<evidence type="ECO:0000256" key="1">
    <source>
        <dbReference type="SAM" id="MobiDB-lite"/>
    </source>
</evidence>
<name>A0AAE0YD67_9GAST</name>
<protein>
    <submittedName>
        <fullName evidence="2">Uncharacterized protein</fullName>
    </submittedName>
</protein>
<comment type="caution">
    <text evidence="2">The sequence shown here is derived from an EMBL/GenBank/DDBJ whole genome shotgun (WGS) entry which is preliminary data.</text>
</comment>
<keyword evidence="3" id="KW-1185">Reference proteome</keyword>